<reference evidence="2 3" key="1">
    <citation type="submission" date="2019-08" db="EMBL/GenBank/DDBJ databases">
        <title>Genome sequence of Gelidibacter salicanalis IC162T.</title>
        <authorList>
            <person name="Bowman J.P."/>
        </authorList>
    </citation>
    <scope>NUCLEOTIDE SEQUENCE [LARGE SCALE GENOMIC DNA]</scope>
    <source>
        <strain evidence="2 3">IC162</strain>
    </source>
</reference>
<evidence type="ECO:0000313" key="2">
    <source>
        <dbReference type="EMBL" id="TXE09489.1"/>
    </source>
</evidence>
<keyword evidence="1" id="KW-0732">Signal</keyword>
<evidence type="ECO:0000313" key="3">
    <source>
        <dbReference type="Proteomes" id="UP000321734"/>
    </source>
</evidence>
<dbReference type="OrthoDB" id="9765926at2"/>
<dbReference type="NCBIfam" id="TIGR04131">
    <property type="entry name" value="Bac_Flav_CTERM"/>
    <property type="match status" value="1"/>
</dbReference>
<evidence type="ECO:0000256" key="1">
    <source>
        <dbReference type="SAM" id="SignalP"/>
    </source>
</evidence>
<proteinExistence type="predicted"/>
<dbReference type="EMBL" id="VORX01000002">
    <property type="protein sequence ID" value="TXE09489.1"/>
    <property type="molecule type" value="Genomic_DNA"/>
</dbReference>
<dbReference type="Pfam" id="PF13585">
    <property type="entry name" value="CHU_C"/>
    <property type="match status" value="1"/>
</dbReference>
<accession>A0A5C7AP88</accession>
<dbReference type="AlphaFoldDB" id="A0A5C7AP88"/>
<dbReference type="RefSeq" id="WP_146891397.1">
    <property type="nucleotide sequence ID" value="NZ_VORX01000002.1"/>
</dbReference>
<organism evidence="2 3">
    <name type="scientific">Gelidibacter salicanalis</name>
    <dbReference type="NCBI Taxonomy" id="291193"/>
    <lineage>
        <taxon>Bacteria</taxon>
        <taxon>Pseudomonadati</taxon>
        <taxon>Bacteroidota</taxon>
        <taxon>Flavobacteriia</taxon>
        <taxon>Flavobacteriales</taxon>
        <taxon>Flavobacteriaceae</taxon>
        <taxon>Gelidibacter</taxon>
    </lineage>
</organism>
<dbReference type="InterPro" id="IPR026341">
    <property type="entry name" value="T9SS_type_B"/>
</dbReference>
<dbReference type="Proteomes" id="UP000321734">
    <property type="component" value="Unassembled WGS sequence"/>
</dbReference>
<feature type="chain" id="PRO_5022830590" evidence="1">
    <location>
        <begin position="23"/>
        <end position="816"/>
    </location>
</feature>
<gene>
    <name evidence="2" type="ORF">ES711_06090</name>
</gene>
<comment type="caution">
    <text evidence="2">The sequence shown here is derived from an EMBL/GenBank/DDBJ whole genome shotgun (WGS) entry which is preliminary data.</text>
</comment>
<name>A0A5C7AP88_9FLAO</name>
<sequence>MKPFLKIFLIFNLLISGFSAPAQYPTDCIDSVIICGNSSVNLNVNGIGTQELNNSNTCGSRETNSIWLQVSFVTDGTLGFTLKPNSSDIIEDYDFFVFGPNVACNNLGQAIRCSTTNPSAAGLANNWTGMNSSASDTSEGPGPDGNSFVKPLTVTAGDTFYIVIDRPYGNSGFTLEWTGTAKFSSPPVNASNPLTTPLNLEKCDTDLPYADGFTSFNIEGNTSKIIGLQKDVTVAYYLNDTDANSNTKPLSSPYTNISNPQNIVARITNTITGCFELVDFTLSSNLGPDFKAPSTYYMCDTDEDGNSTNGQTSFDLYSKTSEILNGQDPTSLNITYHESMASATNNSDMGIPRNYYNAVPNQQQLFIRIQDAYNTNCRAITSFDLVINALPLAYNTSLVQCDEDGLKDGRTVFNLTEIKETITGGESDRTVSFYLDKNDAISGKPNTVDSQAFINTTSSQLLYARVSNDDTKCFRIAEVRLEVSTTSAFDAELTHCDDDGIEDGLYTFTLSDANPEVLKGLPLGLELLYYKSYQDALLETDPLPNVYTTTTSYSQTVYARVENSNACYGISEVTLNVFQLPQLETESEMFYCLNTFPERITLYADVTSNGSGSYSYLWSTSETTSEILVNNPGTYSVRVSNGNGCYKDRIIRVLPSNIATISEIKINDAAQNNTVNILVTGEGAYEYALDNRNGIYQDEQLFENVSPGFHTVYVKDKNGCGMTSEKISVIGFPKYFTPNNDAIHDYWQIYGVNKQFQPKTTIYIFDRMGKLLKQLNPLGKGWDGTYVGQPMAPDDYWFSITLQDGRTVKGHFTLKR</sequence>
<keyword evidence="3" id="KW-1185">Reference proteome</keyword>
<feature type="signal peptide" evidence="1">
    <location>
        <begin position="1"/>
        <end position="22"/>
    </location>
</feature>
<protein>
    <submittedName>
        <fullName evidence="2">T9SS type B sorting domain-containing protein</fullName>
    </submittedName>
</protein>